<dbReference type="InterPro" id="IPR036188">
    <property type="entry name" value="FAD/NAD-bd_sf"/>
</dbReference>
<proteinExistence type="predicted"/>
<dbReference type="InterPro" id="IPR050641">
    <property type="entry name" value="RIFMO-like"/>
</dbReference>
<evidence type="ECO:0000256" key="1">
    <source>
        <dbReference type="ARBA" id="ARBA00001974"/>
    </source>
</evidence>
<dbReference type="PRINTS" id="PR00420">
    <property type="entry name" value="RNGMNOXGNASE"/>
</dbReference>
<sequence>MYDVVIVGCGPTGALLAAELRLHQVRVLVLERETEPTAAIRIVGLHIRSLELLAMRGLLDRLLPLGRRRPAATYFAAIDRPAPADLDSPYAYLLGIRQPALVQVLEDHASTLGAHIRRGATVTTVDQTDDHVTVHLHTGEKLRSRYLVACDGAHSTVRKATGIAFPGEPSRNDTLMGELAATTAPTSSFPRLTFTPTGSGTYRVIVPAPEISTRSDQPTIHDFQQALRALTGTDFGLHSPRWLSRFGDATRLADHYRVHRVLLAGDAAHVHPPIGGQGLNLGLQDAVNLGWKLAADVNGWAPPTLLDTYHDERHPVAAAVLDNTRAQTALLAPTPGARAARHLLEELTAYEDVARHLVRKVAALDIRYDFAGTPDLLGRRLPDLETKNGPLYPQLHRARPLLLDTTERLTTGPWSDRVDHLPDPTAALPAPALLLRPDGHIAWLGTTQNDLNTHLTRWFGTPTA</sequence>
<evidence type="ECO:0000256" key="2">
    <source>
        <dbReference type="ARBA" id="ARBA00022630"/>
    </source>
</evidence>
<organism evidence="5 6">
    <name type="scientific">Paractinoplanes aksuensis</name>
    <dbReference type="NCBI Taxonomy" id="2939490"/>
    <lineage>
        <taxon>Bacteria</taxon>
        <taxon>Bacillati</taxon>
        <taxon>Actinomycetota</taxon>
        <taxon>Actinomycetes</taxon>
        <taxon>Micromonosporales</taxon>
        <taxon>Micromonosporaceae</taxon>
        <taxon>Paractinoplanes</taxon>
    </lineage>
</organism>
<protein>
    <submittedName>
        <fullName evidence="5">FAD-dependent monooxygenase</fullName>
    </submittedName>
</protein>
<name>A0ABT1DG31_9ACTN</name>
<dbReference type="Gene3D" id="3.40.30.120">
    <property type="match status" value="1"/>
</dbReference>
<comment type="caution">
    <text evidence="5">The sequence shown here is derived from an EMBL/GenBank/DDBJ whole genome shotgun (WGS) entry which is preliminary data.</text>
</comment>
<gene>
    <name evidence="5" type="ORF">M1L60_04235</name>
</gene>
<reference evidence="5 6" key="1">
    <citation type="submission" date="2022-06" db="EMBL/GenBank/DDBJ databases">
        <title>New Species of the Genus Actinoplanes, ActinopZanes ferrugineus.</title>
        <authorList>
            <person name="Ding P."/>
        </authorList>
    </citation>
    <scope>NUCLEOTIDE SEQUENCE [LARGE SCALE GENOMIC DNA]</scope>
    <source>
        <strain evidence="5 6">TRM88003</strain>
    </source>
</reference>
<evidence type="ECO:0000259" key="4">
    <source>
        <dbReference type="Pfam" id="PF01494"/>
    </source>
</evidence>
<dbReference type="RefSeq" id="WP_253235923.1">
    <property type="nucleotide sequence ID" value="NZ_JAMYJR010000002.1"/>
</dbReference>
<keyword evidence="2" id="KW-0285">Flavoprotein</keyword>
<dbReference type="PANTHER" id="PTHR43004">
    <property type="entry name" value="TRK SYSTEM POTASSIUM UPTAKE PROTEIN"/>
    <property type="match status" value="1"/>
</dbReference>
<dbReference type="Gene3D" id="3.30.70.2450">
    <property type="match status" value="1"/>
</dbReference>
<dbReference type="EMBL" id="JAMYJR010000002">
    <property type="protein sequence ID" value="MCO8269798.1"/>
    <property type="molecule type" value="Genomic_DNA"/>
</dbReference>
<evidence type="ECO:0000313" key="6">
    <source>
        <dbReference type="Proteomes" id="UP001523369"/>
    </source>
</evidence>
<keyword evidence="3" id="KW-0274">FAD</keyword>
<dbReference type="GO" id="GO:0004497">
    <property type="term" value="F:monooxygenase activity"/>
    <property type="evidence" value="ECO:0007669"/>
    <property type="project" value="UniProtKB-KW"/>
</dbReference>
<comment type="cofactor">
    <cofactor evidence="1">
        <name>FAD</name>
        <dbReference type="ChEBI" id="CHEBI:57692"/>
    </cofactor>
</comment>
<keyword evidence="5" id="KW-0503">Monooxygenase</keyword>
<keyword evidence="5" id="KW-0560">Oxidoreductase</keyword>
<keyword evidence="6" id="KW-1185">Reference proteome</keyword>
<accession>A0ABT1DG31</accession>
<dbReference type="Gene3D" id="3.50.50.60">
    <property type="entry name" value="FAD/NAD(P)-binding domain"/>
    <property type="match status" value="1"/>
</dbReference>
<dbReference type="Pfam" id="PF21274">
    <property type="entry name" value="Rng_hyd_C"/>
    <property type="match status" value="1"/>
</dbReference>
<feature type="domain" description="FAD-binding" evidence="4">
    <location>
        <begin position="2"/>
        <end position="324"/>
    </location>
</feature>
<dbReference type="Pfam" id="PF01494">
    <property type="entry name" value="FAD_binding_3"/>
    <property type="match status" value="1"/>
</dbReference>
<evidence type="ECO:0000313" key="5">
    <source>
        <dbReference type="EMBL" id="MCO8269798.1"/>
    </source>
</evidence>
<dbReference type="InterPro" id="IPR002938">
    <property type="entry name" value="FAD-bd"/>
</dbReference>
<dbReference type="Proteomes" id="UP001523369">
    <property type="component" value="Unassembled WGS sequence"/>
</dbReference>
<dbReference type="PANTHER" id="PTHR43004:SF19">
    <property type="entry name" value="BINDING MONOOXYGENASE, PUTATIVE (JCVI)-RELATED"/>
    <property type="match status" value="1"/>
</dbReference>
<dbReference type="SUPFAM" id="SSF51905">
    <property type="entry name" value="FAD/NAD(P)-binding domain"/>
    <property type="match status" value="1"/>
</dbReference>
<evidence type="ECO:0000256" key="3">
    <source>
        <dbReference type="ARBA" id="ARBA00022827"/>
    </source>
</evidence>